<protein>
    <submittedName>
        <fullName evidence="1">Uncharacterized protein</fullName>
    </submittedName>
</protein>
<gene>
    <name evidence="1" type="ORF">PORY_001221</name>
</gene>
<proteinExistence type="predicted"/>
<organism evidence="1 2">
    <name type="scientific">Pneumocystis oryctolagi</name>
    <dbReference type="NCBI Taxonomy" id="42067"/>
    <lineage>
        <taxon>Eukaryota</taxon>
        <taxon>Fungi</taxon>
        <taxon>Dikarya</taxon>
        <taxon>Ascomycota</taxon>
        <taxon>Taphrinomycotina</taxon>
        <taxon>Pneumocystomycetes</taxon>
        <taxon>Pneumocystaceae</taxon>
        <taxon>Pneumocystis</taxon>
    </lineage>
</organism>
<dbReference type="Proteomes" id="UP000768646">
    <property type="component" value="Unassembled WGS sequence"/>
</dbReference>
<evidence type="ECO:0000313" key="1">
    <source>
        <dbReference type="EMBL" id="KAG4305665.1"/>
    </source>
</evidence>
<comment type="caution">
    <text evidence="1">The sequence shown here is derived from an EMBL/GenBank/DDBJ whole genome shotgun (WGS) entry which is preliminary data.</text>
</comment>
<keyword evidence="2" id="KW-1185">Reference proteome</keyword>
<accession>A0ACB7CF26</accession>
<evidence type="ECO:0000313" key="2">
    <source>
        <dbReference type="Proteomes" id="UP000768646"/>
    </source>
</evidence>
<sequence>MTCQCAVKKCQRSAASFPLQFRDAQVVQKTLDFNPEFLLNIFYRMGLTGVNIDWNALILTIKELVGIGFNTEPLPQEKPDLTIEHVDMLRLLHTLLLETQVMEGSLVCRNCNHVYPIKEGIPNFLLNEYEVSNFGIPLAAISDLKKDPKLISGKMTSALIIYSAAFARYAWMVSPRNYLLLGCHLVNEVAQIGQGLRWISNKQCFYCLIPHYVLEYHKYPSSNTQFSNEKK</sequence>
<name>A0ACB7CF26_9ASCO</name>
<reference evidence="1 2" key="1">
    <citation type="journal article" date="2021" name="Commun. Biol.">
        <title>Genomic insights into the host specific adaptation of the Pneumocystis genus.</title>
        <authorList>
            <person name="Cisse O.H."/>
            <person name="Ma L."/>
            <person name="Dekker J.P."/>
            <person name="Khil P.P."/>
            <person name="Youn J.-H."/>
            <person name="Brenchley J.M."/>
            <person name="Blair R."/>
            <person name="Pahar B."/>
            <person name="Chabe M."/>
            <person name="Van Rompay K.K.A."/>
            <person name="Keesler R."/>
            <person name="Sukura A."/>
            <person name="Hirsch V."/>
            <person name="Kutty G."/>
            <person name="Liu Y."/>
            <person name="Peng L."/>
            <person name="Chen J."/>
            <person name="Song J."/>
            <person name="Weissenbacher-Lang C."/>
            <person name="Xu J."/>
            <person name="Upham N.S."/>
            <person name="Stajich J.E."/>
            <person name="Cuomo C.A."/>
            <person name="Cushion M.T."/>
            <person name="Kovacs J.A."/>
        </authorList>
    </citation>
    <scope>NUCLEOTIDE SEQUENCE [LARGE SCALE GENOMIC DNA]</scope>
    <source>
        <strain evidence="1 2">RABM</strain>
    </source>
</reference>
<dbReference type="EMBL" id="JABTEG010000003">
    <property type="protein sequence ID" value="KAG4305665.1"/>
    <property type="molecule type" value="Genomic_DNA"/>
</dbReference>